<accession>A0ACB9JSA5</accession>
<gene>
    <name evidence="1" type="ORF">L1987_10514</name>
</gene>
<sequence>MGSKHTSNCLLPCLAMVVMVVIGVTNADIEKDKQQCADKLVGLATCLTYIGGEAPAPPKECCTGLKQVLTNSMVCLCILIKDHNDPSLNLKINDTLALGLPDYCHTPTNVSECVGLLHLQPGSPDAKVFEDFANGIKSNTTTIVQPGDATKANSTSSDGGRRNTSLGLEIVGLLFIIVLLQIKSAFYFK</sequence>
<proteinExistence type="predicted"/>
<name>A0ACB9JSA5_9ASTR</name>
<reference evidence="1 2" key="2">
    <citation type="journal article" date="2022" name="Mol. Ecol. Resour.">
        <title>The genomes of chicory, endive, great burdock and yacon provide insights into Asteraceae paleo-polyploidization history and plant inulin production.</title>
        <authorList>
            <person name="Fan W."/>
            <person name="Wang S."/>
            <person name="Wang H."/>
            <person name="Wang A."/>
            <person name="Jiang F."/>
            <person name="Liu H."/>
            <person name="Zhao H."/>
            <person name="Xu D."/>
            <person name="Zhang Y."/>
        </authorList>
    </citation>
    <scope>NUCLEOTIDE SEQUENCE [LARGE SCALE GENOMIC DNA]</scope>
    <source>
        <strain evidence="2">cv. Yunnan</strain>
        <tissue evidence="1">Leaves</tissue>
    </source>
</reference>
<keyword evidence="2" id="KW-1185">Reference proteome</keyword>
<reference evidence="2" key="1">
    <citation type="journal article" date="2022" name="Mol. Ecol. Resour.">
        <title>The genomes of chicory, endive, great burdock and yacon provide insights into Asteraceae palaeo-polyploidization history and plant inulin production.</title>
        <authorList>
            <person name="Fan W."/>
            <person name="Wang S."/>
            <person name="Wang H."/>
            <person name="Wang A."/>
            <person name="Jiang F."/>
            <person name="Liu H."/>
            <person name="Zhao H."/>
            <person name="Xu D."/>
            <person name="Zhang Y."/>
        </authorList>
    </citation>
    <scope>NUCLEOTIDE SEQUENCE [LARGE SCALE GENOMIC DNA]</scope>
    <source>
        <strain evidence="2">cv. Yunnan</strain>
    </source>
</reference>
<evidence type="ECO:0000313" key="1">
    <source>
        <dbReference type="EMBL" id="KAI3822913.1"/>
    </source>
</evidence>
<organism evidence="1 2">
    <name type="scientific">Smallanthus sonchifolius</name>
    <dbReference type="NCBI Taxonomy" id="185202"/>
    <lineage>
        <taxon>Eukaryota</taxon>
        <taxon>Viridiplantae</taxon>
        <taxon>Streptophyta</taxon>
        <taxon>Embryophyta</taxon>
        <taxon>Tracheophyta</taxon>
        <taxon>Spermatophyta</taxon>
        <taxon>Magnoliopsida</taxon>
        <taxon>eudicotyledons</taxon>
        <taxon>Gunneridae</taxon>
        <taxon>Pentapetalae</taxon>
        <taxon>asterids</taxon>
        <taxon>campanulids</taxon>
        <taxon>Asterales</taxon>
        <taxon>Asteraceae</taxon>
        <taxon>Asteroideae</taxon>
        <taxon>Heliantheae alliance</taxon>
        <taxon>Millerieae</taxon>
        <taxon>Smallanthus</taxon>
    </lineage>
</organism>
<protein>
    <submittedName>
        <fullName evidence="1">Uncharacterized protein</fullName>
    </submittedName>
</protein>
<evidence type="ECO:0000313" key="2">
    <source>
        <dbReference type="Proteomes" id="UP001056120"/>
    </source>
</evidence>
<comment type="caution">
    <text evidence="1">The sequence shown here is derived from an EMBL/GenBank/DDBJ whole genome shotgun (WGS) entry which is preliminary data.</text>
</comment>
<dbReference type="EMBL" id="CM042020">
    <property type="protein sequence ID" value="KAI3822913.1"/>
    <property type="molecule type" value="Genomic_DNA"/>
</dbReference>
<dbReference type="Proteomes" id="UP001056120">
    <property type="component" value="Linkage Group LG03"/>
</dbReference>